<dbReference type="Proteomes" id="UP001056012">
    <property type="component" value="Chromosome 1"/>
</dbReference>
<dbReference type="AlphaFoldDB" id="A0A9Q9DP51"/>
<dbReference type="VEuPathDB" id="FungiDB:yc1106_00210"/>
<reference evidence="1" key="1">
    <citation type="submission" date="2021-12" db="EMBL/GenBank/DDBJ databases">
        <title>Curvularia clavata genome.</title>
        <authorList>
            <person name="Cao Y."/>
        </authorList>
    </citation>
    <scope>NUCLEOTIDE SEQUENCE</scope>
    <source>
        <strain evidence="1">Yc1106</strain>
    </source>
</reference>
<evidence type="ECO:0000313" key="1">
    <source>
        <dbReference type="EMBL" id="USP72936.1"/>
    </source>
</evidence>
<evidence type="ECO:0008006" key="3">
    <source>
        <dbReference type="Google" id="ProtNLM"/>
    </source>
</evidence>
<name>A0A9Q9DP51_CURCL</name>
<dbReference type="PANTHER" id="PTHR37475:SF1">
    <property type="entry name" value="ZYGOTE-SPECIFIC PROTEIN"/>
    <property type="match status" value="1"/>
</dbReference>
<evidence type="ECO:0000313" key="2">
    <source>
        <dbReference type="Proteomes" id="UP001056012"/>
    </source>
</evidence>
<dbReference type="EMBL" id="CP089274">
    <property type="protein sequence ID" value="USP72936.1"/>
    <property type="molecule type" value="Genomic_DNA"/>
</dbReference>
<dbReference type="PANTHER" id="PTHR37475">
    <property type="entry name" value="ZYGOTE-SPECIFIC CLASS V COPY B GENE PROTEIN"/>
    <property type="match status" value="1"/>
</dbReference>
<sequence length="85" mass="8298">MKSTTITKASVALLTFTTGRVSAGHIGYGICQAGCASVVMACYAAAGYTWGATMGATAPASIIACNSAFGTCQAACAAVLLGPTL</sequence>
<proteinExistence type="predicted"/>
<organism evidence="1 2">
    <name type="scientific">Curvularia clavata</name>
    <dbReference type="NCBI Taxonomy" id="95742"/>
    <lineage>
        <taxon>Eukaryota</taxon>
        <taxon>Fungi</taxon>
        <taxon>Dikarya</taxon>
        <taxon>Ascomycota</taxon>
        <taxon>Pezizomycotina</taxon>
        <taxon>Dothideomycetes</taxon>
        <taxon>Pleosporomycetidae</taxon>
        <taxon>Pleosporales</taxon>
        <taxon>Pleosporineae</taxon>
        <taxon>Pleosporaceae</taxon>
        <taxon>Curvularia</taxon>
    </lineage>
</organism>
<gene>
    <name evidence="1" type="ORF">yc1106_00210</name>
</gene>
<dbReference type="OrthoDB" id="10063670at2759"/>
<protein>
    <recommendedName>
        <fullName evidence="3">Zygote-specific protein</fullName>
    </recommendedName>
</protein>
<keyword evidence="2" id="KW-1185">Reference proteome</keyword>
<accession>A0A9Q9DP51</accession>